<accession>A0A2N3HYI4</accession>
<gene>
    <name evidence="2" type="ORF">BZG02_10120</name>
</gene>
<protein>
    <recommendedName>
        <fullName evidence="1">Glycosyltransferase 2-like domain-containing protein</fullName>
    </recommendedName>
</protein>
<evidence type="ECO:0000313" key="2">
    <source>
        <dbReference type="EMBL" id="PKQ63112.1"/>
    </source>
</evidence>
<dbReference type="PANTHER" id="PTHR22916">
    <property type="entry name" value="GLYCOSYLTRANSFERASE"/>
    <property type="match status" value="1"/>
</dbReference>
<dbReference type="Proteomes" id="UP000233535">
    <property type="component" value="Unassembled WGS sequence"/>
</dbReference>
<dbReference type="InterPro" id="IPR001173">
    <property type="entry name" value="Glyco_trans_2-like"/>
</dbReference>
<dbReference type="Gene3D" id="3.90.550.10">
    <property type="entry name" value="Spore Coat Polysaccharide Biosynthesis Protein SpsA, Chain A"/>
    <property type="match status" value="1"/>
</dbReference>
<dbReference type="PANTHER" id="PTHR22916:SF3">
    <property type="entry name" value="UDP-GLCNAC:BETAGAL BETA-1,3-N-ACETYLGLUCOSAMINYLTRANSFERASE-LIKE PROTEIN 1"/>
    <property type="match status" value="1"/>
</dbReference>
<keyword evidence="3" id="KW-1185">Reference proteome</keyword>
<dbReference type="Pfam" id="PF00535">
    <property type="entry name" value="Glycos_transf_2"/>
    <property type="match status" value="1"/>
</dbReference>
<dbReference type="SUPFAM" id="SSF53448">
    <property type="entry name" value="Nucleotide-diphospho-sugar transferases"/>
    <property type="match status" value="1"/>
</dbReference>
<feature type="domain" description="Glycosyltransferase 2-like" evidence="1">
    <location>
        <begin position="7"/>
        <end position="137"/>
    </location>
</feature>
<dbReference type="EMBL" id="MVDD01000006">
    <property type="protein sequence ID" value="PKQ63112.1"/>
    <property type="molecule type" value="Genomic_DNA"/>
</dbReference>
<dbReference type="AlphaFoldDB" id="A0A2N3HYI4"/>
<reference evidence="2 3" key="1">
    <citation type="journal article" date="2017" name="Front. Microbiol.">
        <title>Labilibaculum manganireducens gen. nov., sp. nov. and Labilibaculum filiforme sp. nov., Novel Bacteroidetes Isolated from Subsurface Sediments of the Baltic Sea.</title>
        <authorList>
            <person name="Vandieken V."/>
            <person name="Marshall I.P."/>
            <person name="Niemann H."/>
            <person name="Engelen B."/>
            <person name="Cypionka H."/>
        </authorList>
    </citation>
    <scope>NUCLEOTIDE SEQUENCE [LARGE SCALE GENOMIC DNA]</scope>
    <source>
        <strain evidence="2 3">59.16B</strain>
    </source>
</reference>
<dbReference type="InterPro" id="IPR029044">
    <property type="entry name" value="Nucleotide-diphossugar_trans"/>
</dbReference>
<dbReference type="OrthoDB" id="199095at2"/>
<evidence type="ECO:0000313" key="3">
    <source>
        <dbReference type="Proteomes" id="UP000233535"/>
    </source>
</evidence>
<evidence type="ECO:0000259" key="1">
    <source>
        <dbReference type="Pfam" id="PF00535"/>
    </source>
</evidence>
<sequence length="320" mass="37652">MKTPFVSVKTITYNHEEFIAQCIEGIMMQKTNFAFEYIIGEDCSTDGTMKIVQEYATRYPDVIRIITDEKNVGAVENDNRTDRACRGKYVAFCEGDDFWTDPNKLQKQVDFLEANEQYGMVHSSFSCLNGEKLIDDVWKNRKIPEGKVLDSLISGNYIATATVCIRNEFLQKIRIANQIKENKWRMGDYPLWLEVAAQSEIAYMPDVTMCYRVHPNSATHGLDWNGDFKFFESRYQIKNFYAQKYDRKKLTPFIDKMYHRELLKYAIFLKDDNLRKACVEYFKTKGSAKEFPYLLFSKYSFLDSIFEFVYSLRKRVRTLV</sequence>
<dbReference type="GO" id="GO:0016758">
    <property type="term" value="F:hexosyltransferase activity"/>
    <property type="evidence" value="ECO:0007669"/>
    <property type="project" value="UniProtKB-ARBA"/>
</dbReference>
<name>A0A2N3HYI4_9BACT</name>
<comment type="caution">
    <text evidence="2">The sequence shown here is derived from an EMBL/GenBank/DDBJ whole genome shotgun (WGS) entry which is preliminary data.</text>
</comment>
<dbReference type="RefSeq" id="WP_101261317.1">
    <property type="nucleotide sequence ID" value="NZ_MVDD01000006.1"/>
</dbReference>
<proteinExistence type="predicted"/>
<organism evidence="2 3">
    <name type="scientific">Labilibaculum filiforme</name>
    <dbReference type="NCBI Taxonomy" id="1940526"/>
    <lineage>
        <taxon>Bacteria</taxon>
        <taxon>Pseudomonadati</taxon>
        <taxon>Bacteroidota</taxon>
        <taxon>Bacteroidia</taxon>
        <taxon>Marinilabiliales</taxon>
        <taxon>Marinifilaceae</taxon>
        <taxon>Labilibaculum</taxon>
    </lineage>
</organism>